<gene>
    <name evidence="2" type="ORF">EVJ58_g1026</name>
</gene>
<dbReference type="Proteomes" id="UP000298390">
    <property type="component" value="Unassembled WGS sequence"/>
</dbReference>
<dbReference type="GO" id="GO:0043565">
    <property type="term" value="F:sequence-specific DNA binding"/>
    <property type="evidence" value="ECO:0007669"/>
    <property type="project" value="TreeGrafter"/>
</dbReference>
<dbReference type="Pfam" id="PF13621">
    <property type="entry name" value="Cupin_8"/>
    <property type="match status" value="1"/>
</dbReference>
<dbReference type="GO" id="GO:0005737">
    <property type="term" value="C:cytoplasm"/>
    <property type="evidence" value="ECO:0007669"/>
    <property type="project" value="TreeGrafter"/>
</dbReference>
<evidence type="ECO:0000313" key="2">
    <source>
        <dbReference type="EMBL" id="TFY68415.1"/>
    </source>
</evidence>
<dbReference type="InterPro" id="IPR041667">
    <property type="entry name" value="Cupin_8"/>
</dbReference>
<protein>
    <recommendedName>
        <fullName evidence="1">JmjC domain-containing protein</fullName>
    </recommendedName>
</protein>
<proteinExistence type="predicted"/>
<dbReference type="InterPro" id="IPR050910">
    <property type="entry name" value="JMJD6_ArgDemeth/LysHydrox"/>
</dbReference>
<dbReference type="PANTHER" id="PTHR12480">
    <property type="entry name" value="ARGININE DEMETHYLASE AND LYSYL-HYDROXYLASE JMJD"/>
    <property type="match status" value="1"/>
</dbReference>
<feature type="domain" description="JmjC" evidence="1">
    <location>
        <begin position="113"/>
        <end position="272"/>
    </location>
</feature>
<sequence length="418" mass="47607">MVTQNCCEYLESPPSYQGFLDHYLLPNKPVLIGPSLVFSWSSLSQWVVKTDVAPSINWDFLSEAYGDQLVTAADCSTRDFSDQKRQTIPFREVVDLWRTGKGDSLYVKDWHLARAVHPETFYETPDIFRDDWMNAYYSACTSDDFRFVYVGAAGTFTPLHRDVYTSYSWSTNICGRKRWWLFPPEQTTFLLRKGAEEHLETAFDVRHVNPDEFPGYSQATPVIVEQKDGETIFVPSGWYHQVENITACISINHNWCNSVNLPSLYDSMCAKVTEVEHALEDVRELLSQNDSSHSGGQGWEREWVNIVQDVVEKDAGWNWLTFWKMIRYVLGAAACPATDCKLSGTLWVPAPPTLTPSASFIHEHVLACYGRFLHRTEREADLVDGLRDVLDEIKRISDGVLTTQDTRNDGSHIGCDGS</sequence>
<dbReference type="GO" id="GO:0005634">
    <property type="term" value="C:nucleus"/>
    <property type="evidence" value="ECO:0007669"/>
    <property type="project" value="TreeGrafter"/>
</dbReference>
<dbReference type="GO" id="GO:0045905">
    <property type="term" value="P:positive regulation of translational termination"/>
    <property type="evidence" value="ECO:0007669"/>
    <property type="project" value="TreeGrafter"/>
</dbReference>
<dbReference type="STRING" id="34475.A0A4Y9Z1A3"/>
<evidence type="ECO:0000259" key="1">
    <source>
        <dbReference type="PROSITE" id="PS51184"/>
    </source>
</evidence>
<evidence type="ECO:0000313" key="3">
    <source>
        <dbReference type="Proteomes" id="UP000298390"/>
    </source>
</evidence>
<comment type="caution">
    <text evidence="2">The sequence shown here is derived from an EMBL/GenBank/DDBJ whole genome shotgun (WGS) entry which is preliminary data.</text>
</comment>
<dbReference type="SMART" id="SM00558">
    <property type="entry name" value="JmjC"/>
    <property type="match status" value="1"/>
</dbReference>
<reference evidence="2 3" key="1">
    <citation type="submission" date="2019-01" db="EMBL/GenBank/DDBJ databases">
        <title>Genome sequencing of the rare red list fungi Fomitopsis rosea.</title>
        <authorList>
            <person name="Buettner E."/>
            <person name="Kellner H."/>
        </authorList>
    </citation>
    <scope>NUCLEOTIDE SEQUENCE [LARGE SCALE GENOMIC DNA]</scope>
    <source>
        <strain evidence="2 3">DSM 105464</strain>
    </source>
</reference>
<accession>A0A4Y9Z1A3</accession>
<dbReference type="EMBL" id="SEKV01000031">
    <property type="protein sequence ID" value="TFY68415.1"/>
    <property type="molecule type" value="Genomic_DNA"/>
</dbReference>
<dbReference type="InterPro" id="IPR003347">
    <property type="entry name" value="JmjC_dom"/>
</dbReference>
<dbReference type="AlphaFoldDB" id="A0A4Y9Z1A3"/>
<organism evidence="2 3">
    <name type="scientific">Rhodofomes roseus</name>
    <dbReference type="NCBI Taxonomy" id="34475"/>
    <lineage>
        <taxon>Eukaryota</taxon>
        <taxon>Fungi</taxon>
        <taxon>Dikarya</taxon>
        <taxon>Basidiomycota</taxon>
        <taxon>Agaricomycotina</taxon>
        <taxon>Agaricomycetes</taxon>
        <taxon>Polyporales</taxon>
        <taxon>Rhodofomes</taxon>
    </lineage>
</organism>
<dbReference type="SUPFAM" id="SSF51197">
    <property type="entry name" value="Clavaminate synthase-like"/>
    <property type="match status" value="1"/>
</dbReference>
<dbReference type="PANTHER" id="PTHR12480:SF6">
    <property type="entry name" value="2-OXOGLUTARATE AND IRON-DEPENDENT OXYGENASE JMJD4"/>
    <property type="match status" value="1"/>
</dbReference>
<name>A0A4Y9Z1A3_9APHY</name>
<dbReference type="PROSITE" id="PS51184">
    <property type="entry name" value="JMJC"/>
    <property type="match status" value="1"/>
</dbReference>
<dbReference type="GO" id="GO:0016706">
    <property type="term" value="F:2-oxoglutarate-dependent dioxygenase activity"/>
    <property type="evidence" value="ECO:0007669"/>
    <property type="project" value="TreeGrafter"/>
</dbReference>
<dbReference type="Gene3D" id="2.60.120.650">
    <property type="entry name" value="Cupin"/>
    <property type="match status" value="1"/>
</dbReference>